<gene>
    <name evidence="1" type="ORF">METZ01_LOCUS331818</name>
</gene>
<dbReference type="AlphaFoldDB" id="A0A382Q033"/>
<name>A0A382Q033_9ZZZZ</name>
<organism evidence="1">
    <name type="scientific">marine metagenome</name>
    <dbReference type="NCBI Taxonomy" id="408172"/>
    <lineage>
        <taxon>unclassified sequences</taxon>
        <taxon>metagenomes</taxon>
        <taxon>ecological metagenomes</taxon>
    </lineage>
</organism>
<reference evidence="1" key="1">
    <citation type="submission" date="2018-05" db="EMBL/GenBank/DDBJ databases">
        <authorList>
            <person name="Lanie J.A."/>
            <person name="Ng W.-L."/>
            <person name="Kazmierczak K.M."/>
            <person name="Andrzejewski T.M."/>
            <person name="Davidsen T.M."/>
            <person name="Wayne K.J."/>
            <person name="Tettelin H."/>
            <person name="Glass J.I."/>
            <person name="Rusch D."/>
            <person name="Podicherti R."/>
            <person name="Tsui H.-C.T."/>
            <person name="Winkler M.E."/>
        </authorList>
    </citation>
    <scope>NUCLEOTIDE SEQUENCE</scope>
</reference>
<sequence>MLIQVIGKLPLFKGLSPNQIHYMLSMAEHRILQTG</sequence>
<accession>A0A382Q033</accession>
<evidence type="ECO:0000313" key="1">
    <source>
        <dbReference type="EMBL" id="SVC78964.1"/>
    </source>
</evidence>
<protein>
    <submittedName>
        <fullName evidence="1">Uncharacterized protein</fullName>
    </submittedName>
</protein>
<dbReference type="EMBL" id="UINC01111042">
    <property type="protein sequence ID" value="SVC78964.1"/>
    <property type="molecule type" value="Genomic_DNA"/>
</dbReference>
<proteinExistence type="predicted"/>